<dbReference type="AlphaFoldDB" id="A0A1L8DKL8"/>
<name>A0A1L8DKL8_9DIPT</name>
<sequence length="1102" mass="121092">MGDQLVALNAVAVPGKDSNTPCLLNEPPDQVFLRLVRRLATLQTPPVELNQLQLDNTAPCNHQGGDINENCTVKSISDRRVTCAKYQSELNNNNGDESVHPRCEEEIGENEKRDSCVNGASSFGDEICVAKLINCGSDIDEESDSEEVRNRLSFCEDKEHRHQYTMGTNASRHSGKGLSGRRSQSSGNLCNGKHQTPNGTQSSRNGPKVNLQHGIEAQNNTQATTTSNRRCDDNCSRINSTCTLRSEVYARNGEGAEGSAEIDHVVGVSIKDRNKFCGSLPILDVDDIEPDTNFSNTQNKYVTSAGVLKCTSENNGTMDRVEYVTVAPRKYPPVQQNSQQSDQQYPGKQSSPYNSSSGKGSITSSSNLGGSTFKGNLDNKLELQLKMPVTRVNFDPSCDQGYGSERSPEDELPPPLFVGAEDESFGIPRISSHVTYWSEDGAFRFNNLGYDFITKDCTFSVQIAKGPRGLGLSISGGVESNSAFPGLIRIKRLFPHQAAWATGMLHPGDILLEANGTPLTGLTNYEALEVLRTTPNNILLIVCRPNDEQYRKLSPPSEPPRPPQRTNLFPTTSQPYFEPLSPLQTNFNGEFEIILVKQQGSLGFTLRKEDESVLGHYVRALVREPATTDGRIKPGDKIMAVNDVPLSHMTHEEAVIFLRQAAETVKLRLYRDVAQTPVAALSPTNPENKDISDSLKTKVYLRPEAINLLSDLAHRKQTPCSGDSSGSSMKSSATSPRRLRRCAKSSLSGSQTQSDCGSANYVVCSQPTSSSVYSDSEVSTLSQASNGINVTHCASGCCNSDTYTIREGDSESEVDTCVTNDTEILVDERQVANRPSFLNLGAATQSGNTPVVSRKPMFQFTVPSNAYELNNLDNEVLDAPIYHQSRSSSRDNQQGDASQDFTSLPCETFLVACKTESDLRDMLQTNFNHRNPIYQSAQLQMNRDDGAMSSENTDDGIKQDGTKSLLKWKGVMFSPEGECKEEEIPEATGENDSMDPPNPTDRENLLKGLNRDGYKMITVELHRGWNSRLGFSLQTDKDKRAVISAIYSDSVAAKDGRLRVGDQILMVNDELVNTTQTSEIIDLLRIIRGSICIVIQRKEQER</sequence>
<dbReference type="SMART" id="SM00228">
    <property type="entry name" value="PDZ"/>
    <property type="match status" value="3"/>
</dbReference>
<dbReference type="InterPro" id="IPR036034">
    <property type="entry name" value="PDZ_sf"/>
</dbReference>
<feature type="compositionally biased region" description="Low complexity" evidence="1">
    <location>
        <begin position="721"/>
        <end position="735"/>
    </location>
</feature>
<feature type="compositionally biased region" description="Polar residues" evidence="1">
    <location>
        <begin position="745"/>
        <end position="758"/>
    </location>
</feature>
<reference evidence="3" key="1">
    <citation type="submission" date="2016-12" db="EMBL/GenBank/DDBJ databases">
        <title>An insight into the sialome and mialome of the sand fly, Nyssomyia neivai.</title>
        <authorList>
            <person name="Sebastian V."/>
            <person name="Goulart T.M."/>
            <person name="Oliveira W."/>
            <person name="Calvo E."/>
            <person name="Oliveira L.F."/>
            <person name="Pinto M.C."/>
            <person name="Rosselino A.M."/>
            <person name="Ribeiro J.M."/>
        </authorList>
    </citation>
    <scope>NUCLEOTIDE SEQUENCE</scope>
</reference>
<feature type="compositionally biased region" description="Polar residues" evidence="1">
    <location>
        <begin position="181"/>
        <end position="205"/>
    </location>
</feature>
<dbReference type="PANTHER" id="PTHR46900:SF4">
    <property type="entry name" value="FERM AND PDZ DOMAIN CONTAINING 2"/>
    <property type="match status" value="1"/>
</dbReference>
<dbReference type="Pfam" id="PF00595">
    <property type="entry name" value="PDZ"/>
    <property type="match status" value="3"/>
</dbReference>
<evidence type="ECO:0000259" key="2">
    <source>
        <dbReference type="PROSITE" id="PS50106"/>
    </source>
</evidence>
<evidence type="ECO:0000313" key="3">
    <source>
        <dbReference type="EMBL" id="JAV07023.1"/>
    </source>
</evidence>
<feature type="region of interest" description="Disordered" evidence="1">
    <location>
        <begin position="550"/>
        <end position="569"/>
    </location>
</feature>
<feature type="region of interest" description="Disordered" evidence="1">
    <location>
        <begin position="717"/>
        <end position="758"/>
    </location>
</feature>
<evidence type="ECO:0000256" key="1">
    <source>
        <dbReference type="SAM" id="MobiDB-lite"/>
    </source>
</evidence>
<dbReference type="CDD" id="cd00136">
    <property type="entry name" value="PDZ_canonical"/>
    <property type="match status" value="1"/>
</dbReference>
<protein>
    <submittedName>
        <fullName evidence="3">Putative glutamate receptor-interacting protein 1</fullName>
    </submittedName>
</protein>
<dbReference type="PANTHER" id="PTHR46900">
    <property type="entry name" value="TYROSINE-PROTEIN PHOSPHATASE NON-RECEPTOR TYPE 13"/>
    <property type="match status" value="1"/>
</dbReference>
<accession>A0A1L8DKL8</accession>
<feature type="domain" description="PDZ" evidence="2">
    <location>
        <begin position="460"/>
        <end position="546"/>
    </location>
</feature>
<dbReference type="InterPro" id="IPR052074">
    <property type="entry name" value="NonRcpt_TyrProt_Phosphatase"/>
</dbReference>
<proteinExistence type="predicted"/>
<feature type="domain" description="PDZ" evidence="2">
    <location>
        <begin position="1018"/>
        <end position="1099"/>
    </location>
</feature>
<dbReference type="SUPFAM" id="SSF50156">
    <property type="entry name" value="PDZ domain-like"/>
    <property type="match status" value="3"/>
</dbReference>
<dbReference type="EMBL" id="GFDF01007061">
    <property type="protein sequence ID" value="JAV07023.1"/>
    <property type="molecule type" value="Transcribed_RNA"/>
</dbReference>
<dbReference type="PROSITE" id="PS50106">
    <property type="entry name" value="PDZ"/>
    <property type="match status" value="3"/>
</dbReference>
<feature type="region of interest" description="Disordered" evidence="1">
    <location>
        <begin position="978"/>
        <end position="999"/>
    </location>
</feature>
<feature type="region of interest" description="Disordered" evidence="1">
    <location>
        <begin position="331"/>
        <end position="369"/>
    </location>
</feature>
<feature type="compositionally biased region" description="Low complexity" evidence="1">
    <location>
        <begin position="335"/>
        <end position="366"/>
    </location>
</feature>
<feature type="region of interest" description="Disordered" evidence="1">
    <location>
        <begin position="163"/>
        <end position="209"/>
    </location>
</feature>
<organism evidence="3">
    <name type="scientific">Nyssomyia neivai</name>
    <dbReference type="NCBI Taxonomy" id="330878"/>
    <lineage>
        <taxon>Eukaryota</taxon>
        <taxon>Metazoa</taxon>
        <taxon>Ecdysozoa</taxon>
        <taxon>Arthropoda</taxon>
        <taxon>Hexapoda</taxon>
        <taxon>Insecta</taxon>
        <taxon>Pterygota</taxon>
        <taxon>Neoptera</taxon>
        <taxon>Endopterygota</taxon>
        <taxon>Diptera</taxon>
        <taxon>Nematocera</taxon>
        <taxon>Psychodoidea</taxon>
        <taxon>Psychodidae</taxon>
        <taxon>Nyssomyia</taxon>
    </lineage>
</organism>
<keyword evidence="3" id="KW-0675">Receptor</keyword>
<feature type="domain" description="PDZ" evidence="2">
    <location>
        <begin position="592"/>
        <end position="673"/>
    </location>
</feature>
<dbReference type="InterPro" id="IPR001478">
    <property type="entry name" value="PDZ"/>
</dbReference>
<dbReference type="Gene3D" id="2.30.42.10">
    <property type="match status" value="3"/>
</dbReference>